<dbReference type="InterPro" id="IPR029312">
    <property type="entry name" value="FANCI_HD2"/>
</dbReference>
<name>A0A0K0D6Y7_ANGCA</name>
<protein>
    <submittedName>
        <fullName evidence="3">FANCI_HD2 domain-containing protein</fullName>
    </submittedName>
</protein>
<keyword evidence="2" id="KW-1185">Reference proteome</keyword>
<organism evidence="2 3">
    <name type="scientific">Angiostrongylus cantonensis</name>
    <name type="common">Rat lungworm</name>
    <dbReference type="NCBI Taxonomy" id="6313"/>
    <lineage>
        <taxon>Eukaryota</taxon>
        <taxon>Metazoa</taxon>
        <taxon>Ecdysozoa</taxon>
        <taxon>Nematoda</taxon>
        <taxon>Chromadorea</taxon>
        <taxon>Rhabditida</taxon>
        <taxon>Rhabditina</taxon>
        <taxon>Rhabditomorpha</taxon>
        <taxon>Strongyloidea</taxon>
        <taxon>Metastrongylidae</taxon>
        <taxon>Angiostrongylus</taxon>
    </lineage>
</organism>
<dbReference type="STRING" id="6313.A0A0K0D6Y7"/>
<reference evidence="3" key="2">
    <citation type="submission" date="2017-02" db="UniProtKB">
        <authorList>
            <consortium name="WormBaseParasite"/>
        </authorList>
    </citation>
    <scope>IDENTIFICATION</scope>
</reference>
<proteinExistence type="predicted"/>
<dbReference type="Pfam" id="PF14680">
    <property type="entry name" value="FANCI_HD2"/>
    <property type="match status" value="1"/>
</dbReference>
<evidence type="ECO:0000313" key="2">
    <source>
        <dbReference type="Proteomes" id="UP000035642"/>
    </source>
</evidence>
<feature type="domain" description="FANCI helical" evidence="1">
    <location>
        <begin position="7"/>
        <end position="73"/>
    </location>
</feature>
<reference evidence="2" key="1">
    <citation type="submission" date="2012-09" db="EMBL/GenBank/DDBJ databases">
        <authorList>
            <person name="Martin A.A."/>
        </authorList>
    </citation>
    <scope>NUCLEOTIDE SEQUENCE</scope>
</reference>
<accession>A0A0K0D6Y7</accession>
<dbReference type="AlphaFoldDB" id="A0A0K0D6Y7"/>
<evidence type="ECO:0000259" key="1">
    <source>
        <dbReference type="Pfam" id="PF14680"/>
    </source>
</evidence>
<sequence length="249" mass="28231">LLKDVALGVDKLSEWNPATVRGCANLLFARMMLNVYDVLIEHEWGRFHESQSVTNVDRMTALLERRKEVKEVLREKSLRRKESKAGTTDGGPSVELKQADVLINCFTLTQIFETIVPPESSSVEVLHELRSELLDWAINRMLSLSKSLLDGFHPLHSIFCETSTLIFSAGFLLDYYTSTNCADWIESRELANPSKTWVCDLWKDKSYEALEAYANILLYLSTKYRSQPIKVIPISIYQVVASGVGIPIV</sequence>
<evidence type="ECO:0000313" key="3">
    <source>
        <dbReference type="WBParaSite" id="ACAC_0000583201-mRNA-1"/>
    </source>
</evidence>
<dbReference type="WBParaSite" id="ACAC_0000583201-mRNA-1">
    <property type="protein sequence ID" value="ACAC_0000583201-mRNA-1"/>
    <property type="gene ID" value="ACAC_0000583201"/>
</dbReference>
<dbReference type="Proteomes" id="UP000035642">
    <property type="component" value="Unassembled WGS sequence"/>
</dbReference>